<accession>A0A7S0YAG8</accession>
<dbReference type="Pfam" id="PF01722">
    <property type="entry name" value="BolA"/>
    <property type="match status" value="1"/>
</dbReference>
<dbReference type="InterPro" id="IPR002634">
    <property type="entry name" value="BolA"/>
</dbReference>
<dbReference type="GO" id="GO:0016226">
    <property type="term" value="P:iron-sulfur cluster assembly"/>
    <property type="evidence" value="ECO:0007669"/>
    <property type="project" value="TreeGrafter"/>
</dbReference>
<dbReference type="PANTHER" id="PTHR46230:SF3">
    <property type="entry name" value="SUFE-LIKE PROTEIN 1, CHLOROPLASTIC_MITOCHONDRIAL"/>
    <property type="match status" value="1"/>
</dbReference>
<protein>
    <recommendedName>
        <fullName evidence="3">Bola-like protein</fullName>
    </recommendedName>
</protein>
<dbReference type="SUPFAM" id="SSF82657">
    <property type="entry name" value="BolA-like"/>
    <property type="match status" value="1"/>
</dbReference>
<proteinExistence type="inferred from homology"/>
<evidence type="ECO:0000256" key="1">
    <source>
        <dbReference type="RuleBase" id="RU003860"/>
    </source>
</evidence>
<evidence type="ECO:0000313" key="2">
    <source>
        <dbReference type="EMBL" id="CAD8769277.1"/>
    </source>
</evidence>
<name>A0A7S0YAG8_9CHLO</name>
<reference evidence="2" key="1">
    <citation type="submission" date="2021-01" db="EMBL/GenBank/DDBJ databases">
        <authorList>
            <person name="Corre E."/>
            <person name="Pelletier E."/>
            <person name="Niang G."/>
            <person name="Scheremetjew M."/>
            <person name="Finn R."/>
            <person name="Kale V."/>
            <person name="Holt S."/>
            <person name="Cochrane G."/>
            <person name="Meng A."/>
            <person name="Brown T."/>
            <person name="Cohen L."/>
        </authorList>
    </citation>
    <scope>NUCLEOTIDE SEQUENCE</scope>
    <source>
        <strain evidence="2">SAG 63-3</strain>
    </source>
</reference>
<dbReference type="AlphaFoldDB" id="A0A7S0YAG8"/>
<dbReference type="EMBL" id="HBFM01008883">
    <property type="protein sequence ID" value="CAD8769277.1"/>
    <property type="molecule type" value="Transcribed_RNA"/>
</dbReference>
<dbReference type="PIRSF" id="PIRSF003113">
    <property type="entry name" value="BolA"/>
    <property type="match status" value="1"/>
</dbReference>
<evidence type="ECO:0008006" key="3">
    <source>
        <dbReference type="Google" id="ProtNLM"/>
    </source>
</evidence>
<dbReference type="Gene3D" id="3.30.300.90">
    <property type="entry name" value="BolA-like"/>
    <property type="match status" value="1"/>
</dbReference>
<sequence length="110" mass="12299">MRFSLLAMADVTLGPVASSIKKKIEQSLNPTFLKLVNDSHKHTSHYKSDAGSQVGESHFRLEVVSDIFKGLNGVKRHQLVYTLLNDEFKGGLHALSMKLYTVDEKKNNAK</sequence>
<dbReference type="InterPro" id="IPR036065">
    <property type="entry name" value="BolA-like_sf"/>
</dbReference>
<dbReference type="PANTHER" id="PTHR46230">
    <property type="match status" value="1"/>
</dbReference>
<gene>
    <name evidence="2" type="ORF">PPAR00522_LOCUS5675</name>
</gene>
<comment type="similarity">
    <text evidence="1">Belongs to the BolA/IbaG family.</text>
</comment>
<organism evidence="2">
    <name type="scientific">Polytomella parva</name>
    <dbReference type="NCBI Taxonomy" id="51329"/>
    <lineage>
        <taxon>Eukaryota</taxon>
        <taxon>Viridiplantae</taxon>
        <taxon>Chlorophyta</taxon>
        <taxon>core chlorophytes</taxon>
        <taxon>Chlorophyceae</taxon>
        <taxon>CS clade</taxon>
        <taxon>Chlamydomonadales</taxon>
        <taxon>Chlamydomonadaceae</taxon>
        <taxon>Polytomella</taxon>
    </lineage>
</organism>